<feature type="signal peptide" evidence="1">
    <location>
        <begin position="1"/>
        <end position="18"/>
    </location>
</feature>
<gene>
    <name evidence="2" type="ORF">SAMN05216258_12216</name>
</gene>
<dbReference type="Pfam" id="PF04214">
    <property type="entry name" value="DUF411"/>
    <property type="match status" value="1"/>
</dbReference>
<dbReference type="Proteomes" id="UP000199377">
    <property type="component" value="Unassembled WGS sequence"/>
</dbReference>
<dbReference type="AlphaFoldDB" id="A0A1I3PXT5"/>
<accession>A0A1I3PXT5</accession>
<protein>
    <submittedName>
        <fullName evidence="2">Uncharacterized conserved protein</fullName>
    </submittedName>
</protein>
<evidence type="ECO:0000256" key="1">
    <source>
        <dbReference type="SAM" id="SignalP"/>
    </source>
</evidence>
<evidence type="ECO:0000313" key="3">
    <source>
        <dbReference type="Proteomes" id="UP000199377"/>
    </source>
</evidence>
<proteinExistence type="predicted"/>
<reference evidence="2 3" key="1">
    <citation type="submission" date="2016-10" db="EMBL/GenBank/DDBJ databases">
        <authorList>
            <person name="de Groot N.N."/>
        </authorList>
    </citation>
    <scope>NUCLEOTIDE SEQUENCE [LARGE SCALE GENOMIC DNA]</scope>
    <source>
        <strain evidence="2 3">CGMCC 1.11030</strain>
    </source>
</reference>
<evidence type="ECO:0000313" key="2">
    <source>
        <dbReference type="EMBL" id="SFJ26259.1"/>
    </source>
</evidence>
<dbReference type="InterPro" id="IPR007332">
    <property type="entry name" value="DUF411"/>
</dbReference>
<sequence>MKRFALATFVALATPALAAEPVTIWRSPGCGCCDAYAEYLQAEGFDVTVIDDVNFDDRSVAAGVPEQGIGCHLAMIDGYVVSGLVPAEIIERLLEERPGITGVTLPGMPANAPGMAPAKTGALRTYAFGPGGVEIYADE</sequence>
<dbReference type="EMBL" id="FOQH01000022">
    <property type="protein sequence ID" value="SFJ26259.1"/>
    <property type="molecule type" value="Genomic_DNA"/>
</dbReference>
<keyword evidence="1" id="KW-0732">Signal</keyword>
<keyword evidence="3" id="KW-1185">Reference proteome</keyword>
<feature type="chain" id="PRO_5011722056" evidence="1">
    <location>
        <begin position="19"/>
        <end position="139"/>
    </location>
</feature>
<name>A0A1I3PXT5_9RHOB</name>
<dbReference type="RefSeq" id="WP_245779295.1">
    <property type="nucleotide sequence ID" value="NZ_FOQH01000022.1"/>
</dbReference>
<organism evidence="2 3">
    <name type="scientific">Albimonas pacifica</name>
    <dbReference type="NCBI Taxonomy" id="1114924"/>
    <lineage>
        <taxon>Bacteria</taxon>
        <taxon>Pseudomonadati</taxon>
        <taxon>Pseudomonadota</taxon>
        <taxon>Alphaproteobacteria</taxon>
        <taxon>Rhodobacterales</taxon>
        <taxon>Paracoccaceae</taxon>
        <taxon>Albimonas</taxon>
    </lineage>
</organism>
<dbReference type="STRING" id="1114924.SAMN05216258_12216"/>